<dbReference type="InParanoid" id="D2GY39"/>
<evidence type="ECO:0000256" key="6">
    <source>
        <dbReference type="ARBA" id="ARBA00022989"/>
    </source>
</evidence>
<evidence type="ECO:0000256" key="4">
    <source>
        <dbReference type="ARBA" id="ARBA00022692"/>
    </source>
</evidence>
<name>D2GY39_AILME</name>
<comment type="similarity">
    <text evidence="3">Belongs to the cytochrome c oxidase subunit 6c family.</text>
</comment>
<dbReference type="GO" id="GO:0005743">
    <property type="term" value="C:mitochondrial inner membrane"/>
    <property type="evidence" value="ECO:0007669"/>
    <property type="project" value="UniProtKB-SubCell"/>
</dbReference>
<dbReference type="Gene3D" id="4.10.93.10">
    <property type="entry name" value="Mitochondrial cytochrome c oxidase subunit VIc/VIIs"/>
    <property type="match status" value="1"/>
</dbReference>
<dbReference type="SUPFAM" id="SSF81415">
    <property type="entry name" value="Mitochondrial cytochrome c oxidase subunit VIc"/>
    <property type="match status" value="1"/>
</dbReference>
<evidence type="ECO:0000313" key="10">
    <source>
        <dbReference type="EMBL" id="EFB26009.1"/>
    </source>
</evidence>
<keyword evidence="7" id="KW-0496">Mitochondrion</keyword>
<dbReference type="PANTHER" id="PTHR48416">
    <property type="entry name" value="CYTOCHROME C OXIDASE SUBUNIT 6C"/>
    <property type="match status" value="1"/>
</dbReference>
<evidence type="ECO:0000256" key="9">
    <source>
        <dbReference type="SAM" id="Phobius"/>
    </source>
</evidence>
<feature type="transmembrane region" description="Helical" evidence="9">
    <location>
        <begin position="21"/>
        <end position="39"/>
    </location>
</feature>
<dbReference type="InterPro" id="IPR051389">
    <property type="entry name" value="Cytochrome_c_oxidase_VIc"/>
</dbReference>
<evidence type="ECO:0000256" key="7">
    <source>
        <dbReference type="ARBA" id="ARBA00023128"/>
    </source>
</evidence>
<reference evidence="10" key="1">
    <citation type="journal article" date="2010" name="Nature">
        <title>The sequence and de novo assembly of the giant panda genome.</title>
        <authorList>
            <person name="Li R."/>
            <person name="Fan W."/>
            <person name="Tian G."/>
            <person name="Zhu H."/>
            <person name="He L."/>
            <person name="Cai J."/>
            <person name="Huang Q."/>
            <person name="Cai Q."/>
            <person name="Li B."/>
            <person name="Bai Y."/>
            <person name="Zhang Z."/>
            <person name="Zhang Y."/>
            <person name="Wang W."/>
            <person name="Li J."/>
            <person name="Wei F."/>
            <person name="Li H."/>
            <person name="Jian M."/>
            <person name="Li J."/>
            <person name="Zhang Z."/>
            <person name="Nielsen R."/>
            <person name="Li D."/>
            <person name="Gu W."/>
            <person name="Yang Z."/>
            <person name="Xuan Z."/>
            <person name="Ryder O.A."/>
            <person name="Leung F.C."/>
            <person name="Zhou Y."/>
            <person name="Cao J."/>
            <person name="Sun X."/>
            <person name="Fu Y."/>
            <person name="Fang X."/>
            <person name="Guo X."/>
            <person name="Wang B."/>
            <person name="Hou R."/>
            <person name="Shen F."/>
            <person name="Mu B."/>
            <person name="Ni P."/>
            <person name="Lin R."/>
            <person name="Qian W."/>
            <person name="Wang G."/>
            <person name="Yu C."/>
            <person name="Nie W."/>
            <person name="Wang J."/>
            <person name="Wu Z."/>
            <person name="Liang H."/>
            <person name="Min J."/>
            <person name="Wu Q."/>
            <person name="Cheng S."/>
            <person name="Ruan J."/>
            <person name="Wang M."/>
            <person name="Shi Z."/>
            <person name="Wen M."/>
            <person name="Liu B."/>
            <person name="Ren X."/>
            <person name="Zheng H."/>
            <person name="Dong D."/>
            <person name="Cook K."/>
            <person name="Shan G."/>
            <person name="Zhang H."/>
            <person name="Kosiol C."/>
            <person name="Xie X."/>
            <person name="Lu Z."/>
            <person name="Zheng H."/>
            <person name="Li Y."/>
            <person name="Steiner C.C."/>
            <person name="Lam T.T."/>
            <person name="Lin S."/>
            <person name="Zhang Q."/>
            <person name="Li G."/>
            <person name="Tian J."/>
            <person name="Gong T."/>
            <person name="Liu H."/>
            <person name="Zhang D."/>
            <person name="Fang L."/>
            <person name="Ye C."/>
            <person name="Zhang J."/>
            <person name="Hu W."/>
            <person name="Xu A."/>
            <person name="Ren Y."/>
            <person name="Zhang G."/>
            <person name="Bruford M.W."/>
            <person name="Li Q."/>
            <person name="Ma L."/>
            <person name="Guo Y."/>
            <person name="An N."/>
            <person name="Hu Y."/>
            <person name="Zheng Y."/>
            <person name="Shi Y."/>
            <person name="Li Z."/>
            <person name="Liu Q."/>
            <person name="Chen Y."/>
            <person name="Zhao J."/>
            <person name="Qu N."/>
            <person name="Zhao S."/>
            <person name="Tian F."/>
            <person name="Wang X."/>
            <person name="Wang H."/>
            <person name="Xu L."/>
            <person name="Liu X."/>
            <person name="Vinar T."/>
            <person name="Wang Y."/>
            <person name="Lam T.W."/>
            <person name="Yiu S.M."/>
            <person name="Liu S."/>
            <person name="Zhang H."/>
            <person name="Li D."/>
            <person name="Huang Y."/>
            <person name="Wang X."/>
            <person name="Yang G."/>
            <person name="Jiang Z."/>
            <person name="Wang J."/>
            <person name="Qin N."/>
            <person name="Li L."/>
            <person name="Li J."/>
            <person name="Bolund L."/>
            <person name="Kristiansen K."/>
            <person name="Wong G.K."/>
            <person name="Olson M."/>
            <person name="Zhang X."/>
            <person name="Li S."/>
            <person name="Yang H."/>
            <person name="Wang J."/>
            <person name="Wang J."/>
        </authorList>
    </citation>
    <scope>NUCLEOTIDE SEQUENCE [LARGE SCALE GENOMIC DNA]</scope>
</reference>
<dbReference type="GO" id="GO:0006119">
    <property type="term" value="P:oxidative phosphorylation"/>
    <property type="evidence" value="ECO:0007669"/>
    <property type="project" value="UniProtKB-UniPathway"/>
</dbReference>
<organism evidence="10">
    <name type="scientific">Ailuropoda melanoleuca</name>
    <name type="common">Giant panda</name>
    <dbReference type="NCBI Taxonomy" id="9646"/>
    <lineage>
        <taxon>Eukaryota</taxon>
        <taxon>Metazoa</taxon>
        <taxon>Chordata</taxon>
        <taxon>Craniata</taxon>
        <taxon>Vertebrata</taxon>
        <taxon>Euteleostomi</taxon>
        <taxon>Mammalia</taxon>
        <taxon>Eutheria</taxon>
        <taxon>Laurasiatheria</taxon>
        <taxon>Carnivora</taxon>
        <taxon>Caniformia</taxon>
        <taxon>Ursidae</taxon>
        <taxon>Ailuropoda</taxon>
    </lineage>
</organism>
<accession>D2GY39</accession>
<sequence length="43" mass="4801">MTSSALTKPQMRGLLAKRLRFHIVGAFIVSLGAAAFYKVRMFD</sequence>
<comment type="pathway">
    <text evidence="2">Energy metabolism; oxidative phosphorylation.</text>
</comment>
<dbReference type="AlphaFoldDB" id="D2GY39"/>
<feature type="non-terminal residue" evidence="10">
    <location>
        <position position="43"/>
    </location>
</feature>
<dbReference type="InterPro" id="IPR037169">
    <property type="entry name" value="Cytochrome_c_oxidase_VIc_sf"/>
</dbReference>
<evidence type="ECO:0000256" key="8">
    <source>
        <dbReference type="ARBA" id="ARBA00023136"/>
    </source>
</evidence>
<keyword evidence="6 9" id="KW-1133">Transmembrane helix</keyword>
<dbReference type="Pfam" id="PF02937">
    <property type="entry name" value="COX6C"/>
    <property type="match status" value="1"/>
</dbReference>
<keyword evidence="5" id="KW-0999">Mitochondrion inner membrane</keyword>
<gene>
    <name evidence="10" type="ORF">PANDA_001873</name>
</gene>
<evidence type="ECO:0000256" key="3">
    <source>
        <dbReference type="ARBA" id="ARBA00007204"/>
    </source>
</evidence>
<comment type="subcellular location">
    <subcellularLocation>
        <location evidence="1">Mitochondrion inner membrane</location>
        <topology evidence="1">Single-pass membrane protein</topology>
    </subcellularLocation>
</comment>
<dbReference type="UniPathway" id="UPA00705"/>
<keyword evidence="8 9" id="KW-0472">Membrane</keyword>
<keyword evidence="4 9" id="KW-0812">Transmembrane</keyword>
<evidence type="ECO:0000256" key="1">
    <source>
        <dbReference type="ARBA" id="ARBA00004434"/>
    </source>
</evidence>
<evidence type="ECO:0000256" key="2">
    <source>
        <dbReference type="ARBA" id="ARBA00004673"/>
    </source>
</evidence>
<protein>
    <submittedName>
        <fullName evidence="10">Uncharacterized protein</fullName>
    </submittedName>
</protein>
<dbReference type="EMBL" id="GL192374">
    <property type="protein sequence ID" value="EFB26009.1"/>
    <property type="molecule type" value="Genomic_DNA"/>
</dbReference>
<proteinExistence type="inferred from homology"/>
<dbReference type="PANTHER" id="PTHR48416:SF1">
    <property type="entry name" value="CYTOCHROME C OXIDASE SUBUNIT 6C"/>
    <property type="match status" value="1"/>
</dbReference>
<dbReference type="InterPro" id="IPR034884">
    <property type="entry name" value="Cytochrome_c_oxidase_VIc/VIIs"/>
</dbReference>
<evidence type="ECO:0000256" key="5">
    <source>
        <dbReference type="ARBA" id="ARBA00022792"/>
    </source>
</evidence>